<dbReference type="EMBL" id="MN739863">
    <property type="protein sequence ID" value="QHT75123.1"/>
    <property type="molecule type" value="Genomic_DNA"/>
</dbReference>
<feature type="transmembrane region" description="Helical" evidence="1">
    <location>
        <begin position="62"/>
        <end position="81"/>
    </location>
</feature>
<evidence type="ECO:0000313" key="2">
    <source>
        <dbReference type="EMBL" id="QHT75123.1"/>
    </source>
</evidence>
<feature type="transmembrane region" description="Helical" evidence="1">
    <location>
        <begin position="174"/>
        <end position="194"/>
    </location>
</feature>
<name>A0A6C0H534_9ZZZZ</name>
<keyword evidence="1" id="KW-0472">Membrane</keyword>
<feature type="transmembrane region" description="Helical" evidence="1">
    <location>
        <begin position="129"/>
        <end position="146"/>
    </location>
</feature>
<evidence type="ECO:0000256" key="1">
    <source>
        <dbReference type="SAM" id="Phobius"/>
    </source>
</evidence>
<feature type="transmembrane region" description="Helical" evidence="1">
    <location>
        <begin position="93"/>
        <end position="109"/>
    </location>
</feature>
<proteinExistence type="predicted"/>
<keyword evidence="1" id="KW-1133">Transmembrane helix</keyword>
<feature type="transmembrane region" description="Helical" evidence="1">
    <location>
        <begin position="153"/>
        <end position="168"/>
    </location>
</feature>
<accession>A0A6C0H534</accession>
<protein>
    <submittedName>
        <fullName evidence="2">Uncharacterized protein</fullName>
    </submittedName>
</protein>
<reference evidence="2" key="1">
    <citation type="journal article" date="2020" name="Nature">
        <title>Giant virus diversity and host interactions through global metagenomics.</title>
        <authorList>
            <person name="Schulz F."/>
            <person name="Roux S."/>
            <person name="Paez-Espino D."/>
            <person name="Jungbluth S."/>
            <person name="Walsh D.A."/>
            <person name="Denef V.J."/>
            <person name="McMahon K.D."/>
            <person name="Konstantinidis K.T."/>
            <person name="Eloe-Fadrosh E.A."/>
            <person name="Kyrpides N.C."/>
            <person name="Woyke T."/>
        </authorList>
    </citation>
    <scope>NUCLEOTIDE SEQUENCE</scope>
    <source>
        <strain evidence="2">GVMAG-M-3300023179-63</strain>
    </source>
</reference>
<sequence>MCWNETVSLNTFLFSLFGISLAYFNNVIITFKYLYLISFISIQLLEYFTWKHLNNIKINRLLSQIGLFIIFIQPILFILSIPNVKYSVKTPVLALYILFSLGCFLYFPINYSMNKAPNGHLAWNWLNFPPYIVLIWITFIFILLLYAKDYFRFIFYTGLFLVIYYTYYKTNTWGSLWCWIANLATIFYIAKVFFKF</sequence>
<organism evidence="2">
    <name type="scientific">viral metagenome</name>
    <dbReference type="NCBI Taxonomy" id="1070528"/>
    <lineage>
        <taxon>unclassified sequences</taxon>
        <taxon>metagenomes</taxon>
        <taxon>organismal metagenomes</taxon>
    </lineage>
</organism>
<keyword evidence="1" id="KW-0812">Transmembrane</keyword>
<dbReference type="AlphaFoldDB" id="A0A6C0H534"/>